<dbReference type="RefSeq" id="WP_257594601.1">
    <property type="nucleotide sequence ID" value="NZ_JANKHH010000001.1"/>
</dbReference>
<evidence type="ECO:0000313" key="3">
    <source>
        <dbReference type="Proteomes" id="UP001206067"/>
    </source>
</evidence>
<comment type="caution">
    <text evidence="2">The sequence shown here is derived from an EMBL/GenBank/DDBJ whole genome shotgun (WGS) entry which is preliminary data.</text>
</comment>
<organism evidence="2 3">
    <name type="scientific">Parerythrobacter lacustris</name>
    <dbReference type="NCBI Taxonomy" id="2969984"/>
    <lineage>
        <taxon>Bacteria</taxon>
        <taxon>Pseudomonadati</taxon>
        <taxon>Pseudomonadota</taxon>
        <taxon>Alphaproteobacteria</taxon>
        <taxon>Sphingomonadales</taxon>
        <taxon>Erythrobacteraceae</taxon>
        <taxon>Parerythrobacter</taxon>
    </lineage>
</organism>
<protein>
    <submittedName>
        <fullName evidence="2">Uncharacterized protein</fullName>
    </submittedName>
</protein>
<feature type="compositionally biased region" description="Polar residues" evidence="1">
    <location>
        <begin position="26"/>
        <end position="37"/>
    </location>
</feature>
<reference evidence="2 3" key="1">
    <citation type="submission" date="2022-08" db="EMBL/GenBank/DDBJ databases">
        <title>Polyphasic taxonomy analysis of Qipengyuania sp.RS5-5.</title>
        <authorList>
            <person name="Xamxidin M."/>
            <person name="Wu M."/>
        </authorList>
    </citation>
    <scope>NUCLEOTIDE SEQUENCE [LARGE SCALE GENOMIC DNA]</scope>
    <source>
        <strain evidence="2 3">RS5-5</strain>
    </source>
</reference>
<dbReference type="Proteomes" id="UP001206067">
    <property type="component" value="Unassembled WGS sequence"/>
</dbReference>
<sequence>MRTKEIGNSLGRYAVLAIATTALSSCGWSSGDTSEATGSGGAEVAGNDTRTAEAGGGNAGAPAKALPIAVGIYGDTQWGDCGKTKRAFFYDGANYGYVMPAEPGFQDEAYFESNRIVRVGPPSRDSEFFEDYRGYTLVWHAENADTDEDILGLKAGRNGRIEAMSVSDGPKGYMYSDEAFQKCSFAQLSPSMQAAFRAKVPKLADGKAPAAAKASIGFPPIPQGFYAYGSSCAEAIASGEGGDPPIGLVKFTSKGIGEWDGTMQISGFDDIGNGRYRVRGRSFGNGDDPVGESSDFTIRVTGPASFFDDATQQEHRHCPNVPANVREQYM</sequence>
<proteinExistence type="predicted"/>
<evidence type="ECO:0000256" key="1">
    <source>
        <dbReference type="SAM" id="MobiDB-lite"/>
    </source>
</evidence>
<gene>
    <name evidence="2" type="ORF">NSO95_02700</name>
</gene>
<keyword evidence="3" id="KW-1185">Reference proteome</keyword>
<dbReference type="EMBL" id="JANKHH010000001">
    <property type="protein sequence ID" value="MCR2832844.1"/>
    <property type="molecule type" value="Genomic_DNA"/>
</dbReference>
<evidence type="ECO:0000313" key="2">
    <source>
        <dbReference type="EMBL" id="MCR2832844.1"/>
    </source>
</evidence>
<name>A0ABT1XNK8_9SPHN</name>
<accession>A0ABT1XNK8</accession>
<dbReference type="PROSITE" id="PS51257">
    <property type="entry name" value="PROKAR_LIPOPROTEIN"/>
    <property type="match status" value="1"/>
</dbReference>
<feature type="region of interest" description="Disordered" evidence="1">
    <location>
        <begin position="26"/>
        <end position="60"/>
    </location>
</feature>